<keyword evidence="1" id="KW-0732">Signal</keyword>
<comment type="caution">
    <text evidence="2">The sequence shown here is derived from an EMBL/GenBank/DDBJ whole genome shotgun (WGS) entry which is preliminary data.</text>
</comment>
<accession>A0A1C7LVG4</accession>
<dbReference type="AlphaFoldDB" id="A0A1C7LVG4"/>
<name>A0A1C7LVG4_GRIFR</name>
<protein>
    <recommendedName>
        <fullName evidence="4">Secreted protein</fullName>
    </recommendedName>
</protein>
<gene>
    <name evidence="2" type="ORF">A0H81_11443</name>
</gene>
<evidence type="ECO:0000313" key="2">
    <source>
        <dbReference type="EMBL" id="OBZ68478.1"/>
    </source>
</evidence>
<evidence type="ECO:0000313" key="3">
    <source>
        <dbReference type="Proteomes" id="UP000092993"/>
    </source>
</evidence>
<proteinExistence type="predicted"/>
<dbReference type="EMBL" id="LUGG01000020">
    <property type="protein sequence ID" value="OBZ68478.1"/>
    <property type="molecule type" value="Genomic_DNA"/>
</dbReference>
<organism evidence="2 3">
    <name type="scientific">Grifola frondosa</name>
    <name type="common">Maitake</name>
    <name type="synonym">Polyporus frondosus</name>
    <dbReference type="NCBI Taxonomy" id="5627"/>
    <lineage>
        <taxon>Eukaryota</taxon>
        <taxon>Fungi</taxon>
        <taxon>Dikarya</taxon>
        <taxon>Basidiomycota</taxon>
        <taxon>Agaricomycotina</taxon>
        <taxon>Agaricomycetes</taxon>
        <taxon>Polyporales</taxon>
        <taxon>Grifolaceae</taxon>
        <taxon>Grifola</taxon>
    </lineage>
</organism>
<sequence>MYRYLLSVAPALVESCLFLLSVSVPVAVSLSTGGSMAPKATSFISSYYTSPGQCQLVELGRHKPHRAKLSRGIFGPHSAGRYEASVVPAQPSKTFAATLGGSHQHLKVSVAPRASPFPRGPCYMCRPSSAPLPRSQALQTTASAFSETIWQTVRARRDSTAERSPSASALRFARAHTRDAYRRPNECAGAHACHCSLDARSCGRTSWAGCGGTSFDPVAHALASFATLAFPVAAA</sequence>
<feature type="chain" id="PRO_5008888797" description="Secreted protein" evidence="1">
    <location>
        <begin position="30"/>
        <end position="235"/>
    </location>
</feature>
<keyword evidence="3" id="KW-1185">Reference proteome</keyword>
<evidence type="ECO:0000256" key="1">
    <source>
        <dbReference type="SAM" id="SignalP"/>
    </source>
</evidence>
<feature type="signal peptide" evidence="1">
    <location>
        <begin position="1"/>
        <end position="29"/>
    </location>
</feature>
<dbReference type="Proteomes" id="UP000092993">
    <property type="component" value="Unassembled WGS sequence"/>
</dbReference>
<evidence type="ECO:0008006" key="4">
    <source>
        <dbReference type="Google" id="ProtNLM"/>
    </source>
</evidence>
<reference evidence="2 3" key="1">
    <citation type="submission" date="2016-03" db="EMBL/GenBank/DDBJ databases">
        <title>Whole genome sequencing of Grifola frondosa 9006-11.</title>
        <authorList>
            <person name="Min B."/>
            <person name="Park H."/>
            <person name="Kim J.-G."/>
            <person name="Cho H."/>
            <person name="Oh Y.-L."/>
            <person name="Kong W.-S."/>
            <person name="Choi I.-G."/>
        </authorList>
    </citation>
    <scope>NUCLEOTIDE SEQUENCE [LARGE SCALE GENOMIC DNA]</scope>
    <source>
        <strain evidence="2 3">9006-11</strain>
    </source>
</reference>